<dbReference type="EMBL" id="JACHKA010000001">
    <property type="protein sequence ID" value="MBB5986638.1"/>
    <property type="molecule type" value="Genomic_DNA"/>
</dbReference>
<proteinExistence type="predicted"/>
<dbReference type="Proteomes" id="UP001138540">
    <property type="component" value="Unassembled WGS sequence"/>
</dbReference>
<organism evidence="2 3">
    <name type="scientific">Sphingobium lignivorans</name>
    <dbReference type="NCBI Taxonomy" id="2735886"/>
    <lineage>
        <taxon>Bacteria</taxon>
        <taxon>Pseudomonadati</taxon>
        <taxon>Pseudomonadota</taxon>
        <taxon>Alphaproteobacteria</taxon>
        <taxon>Sphingomonadales</taxon>
        <taxon>Sphingomonadaceae</taxon>
        <taxon>Sphingobium</taxon>
    </lineage>
</organism>
<gene>
    <name evidence="2" type="ORF">HNP60_002612</name>
</gene>
<name>A0ABR6NH77_9SPHN</name>
<protein>
    <submittedName>
        <fullName evidence="2">YD repeat-containing protein</fullName>
    </submittedName>
</protein>
<dbReference type="InterPro" id="IPR006530">
    <property type="entry name" value="YD"/>
</dbReference>
<keyword evidence="1" id="KW-0732">Signal</keyword>
<comment type="caution">
    <text evidence="2">The sequence shown here is derived from an EMBL/GenBank/DDBJ whole genome shotgun (WGS) entry which is preliminary data.</text>
</comment>
<dbReference type="Gene3D" id="2.180.10.10">
    <property type="entry name" value="RHS repeat-associated core"/>
    <property type="match status" value="1"/>
</dbReference>
<keyword evidence="3" id="KW-1185">Reference proteome</keyword>
<feature type="chain" id="PRO_5046034343" evidence="1">
    <location>
        <begin position="21"/>
        <end position="84"/>
    </location>
</feature>
<accession>A0ABR6NH77</accession>
<sequence length="84" mass="9112">MKSIQWLPVLGLLWASSSPAAETTKYKYDARGRLIEVKQEGGPADGATSTYSYDAADNRTNVTVDAPVRVMVLPLNGFTIIPLN</sequence>
<feature type="signal peptide" evidence="1">
    <location>
        <begin position="1"/>
        <end position="20"/>
    </location>
</feature>
<dbReference type="RefSeq" id="WP_184154367.1">
    <property type="nucleotide sequence ID" value="NZ_JACHKA010000001.1"/>
</dbReference>
<evidence type="ECO:0000313" key="2">
    <source>
        <dbReference type="EMBL" id="MBB5986638.1"/>
    </source>
</evidence>
<evidence type="ECO:0000256" key="1">
    <source>
        <dbReference type="SAM" id="SignalP"/>
    </source>
</evidence>
<dbReference type="NCBIfam" id="TIGR01643">
    <property type="entry name" value="YD_repeat_2x"/>
    <property type="match status" value="1"/>
</dbReference>
<reference evidence="2 3" key="1">
    <citation type="submission" date="2020-08" db="EMBL/GenBank/DDBJ databases">
        <title>Exploring microbial biodiversity for novel pathways involved in the catabolism of aromatic compounds derived from lignin.</title>
        <authorList>
            <person name="Elkins J."/>
        </authorList>
    </citation>
    <scope>NUCLEOTIDE SEQUENCE [LARGE SCALE GENOMIC DNA]</scope>
    <source>
        <strain evidence="2 3">B1D3A</strain>
    </source>
</reference>
<evidence type="ECO:0000313" key="3">
    <source>
        <dbReference type="Proteomes" id="UP001138540"/>
    </source>
</evidence>